<dbReference type="Pfam" id="PF12705">
    <property type="entry name" value="PDDEXK_1"/>
    <property type="match status" value="1"/>
</dbReference>
<dbReference type="EMBL" id="MT143032">
    <property type="protein sequence ID" value="QJA92035.1"/>
    <property type="molecule type" value="Genomic_DNA"/>
</dbReference>
<protein>
    <recommendedName>
        <fullName evidence="1">PD-(D/E)XK endonuclease-like domain-containing protein</fullName>
    </recommendedName>
</protein>
<name>A0A6M3LG56_9ZZZZ</name>
<accession>A0A6M3LG56</accession>
<gene>
    <name evidence="2" type="ORF">MM415B03202_0010</name>
</gene>
<sequence>MAAATEALKRVKAHTRYVTADGQRVPGCTTITGILNKPALVGWANRLGLEGVDVEEYVDVLAGIGTLVHTMILADCRREEVDIDTYTPEQVRLAENAFLSYLSWRKAHTVIPVLVEQPLVSGDHRFGGTPDLVAEVDGTLELVDFKSGSGIYPEHLHQVCGGYKLLVNEHGYNPQRIRIVRIPRAESEAFEEHLLPAGSCQPHVDLFLHALAIYRIQQGFRKRPIGAKKS</sequence>
<dbReference type="InterPro" id="IPR038726">
    <property type="entry name" value="PDDEXK_AddAB-type"/>
</dbReference>
<evidence type="ECO:0000259" key="1">
    <source>
        <dbReference type="Pfam" id="PF12705"/>
    </source>
</evidence>
<feature type="domain" description="PD-(D/E)XK endonuclease-like" evidence="1">
    <location>
        <begin position="85"/>
        <end position="182"/>
    </location>
</feature>
<organism evidence="2">
    <name type="scientific">viral metagenome</name>
    <dbReference type="NCBI Taxonomy" id="1070528"/>
    <lineage>
        <taxon>unclassified sequences</taxon>
        <taxon>metagenomes</taxon>
        <taxon>organismal metagenomes</taxon>
    </lineage>
</organism>
<evidence type="ECO:0000313" key="2">
    <source>
        <dbReference type="EMBL" id="QJA92035.1"/>
    </source>
</evidence>
<proteinExistence type="predicted"/>
<reference evidence="2" key="1">
    <citation type="submission" date="2020-03" db="EMBL/GenBank/DDBJ databases">
        <title>The deep terrestrial virosphere.</title>
        <authorList>
            <person name="Holmfeldt K."/>
            <person name="Nilsson E."/>
            <person name="Simone D."/>
            <person name="Lopez-Fernandez M."/>
            <person name="Wu X."/>
            <person name="de Brujin I."/>
            <person name="Lundin D."/>
            <person name="Andersson A."/>
            <person name="Bertilsson S."/>
            <person name="Dopson M."/>
        </authorList>
    </citation>
    <scope>NUCLEOTIDE SEQUENCE</scope>
    <source>
        <strain evidence="2">MM415B03202</strain>
    </source>
</reference>
<dbReference type="AlphaFoldDB" id="A0A6M3LG56"/>